<gene>
    <name evidence="2" type="ORF">C7B81_00615</name>
</gene>
<proteinExistence type="predicted"/>
<organism evidence="2 3">
    <name type="scientific">Aphanothece cf. minutissima CCALA 015</name>
    <dbReference type="NCBI Taxonomy" id="2107695"/>
    <lineage>
        <taxon>Bacteria</taxon>
        <taxon>Bacillati</taxon>
        <taxon>Cyanobacteriota</taxon>
        <taxon>Cyanophyceae</taxon>
        <taxon>Oscillatoriophycideae</taxon>
        <taxon>Chroococcales</taxon>
        <taxon>Aphanothecaceae</taxon>
        <taxon>Aphanothece</taxon>
    </lineage>
</organism>
<feature type="domain" description="PepSY" evidence="1">
    <location>
        <begin position="131"/>
        <end position="166"/>
    </location>
</feature>
<dbReference type="InterPro" id="IPR025711">
    <property type="entry name" value="PepSY"/>
</dbReference>
<evidence type="ECO:0000259" key="1">
    <source>
        <dbReference type="Pfam" id="PF03413"/>
    </source>
</evidence>
<accession>A0ABX5FBA1</accession>
<dbReference type="Gene3D" id="3.10.450.40">
    <property type="match status" value="2"/>
</dbReference>
<evidence type="ECO:0000313" key="3">
    <source>
        <dbReference type="Proteomes" id="UP000238218"/>
    </source>
</evidence>
<comment type="caution">
    <text evidence="2">The sequence shown here is derived from an EMBL/GenBank/DDBJ whole genome shotgun (WGS) entry which is preliminary data.</text>
</comment>
<name>A0ABX5FBA1_9CHRO</name>
<keyword evidence="3" id="KW-1185">Reference proteome</keyword>
<dbReference type="Pfam" id="PF03413">
    <property type="entry name" value="PepSY"/>
    <property type="match status" value="2"/>
</dbReference>
<dbReference type="EMBL" id="PVWP01000001">
    <property type="protein sequence ID" value="PSB39188.1"/>
    <property type="molecule type" value="Genomic_DNA"/>
</dbReference>
<protein>
    <recommendedName>
        <fullName evidence="1">PepSY domain-containing protein</fullName>
    </recommendedName>
</protein>
<feature type="domain" description="PepSY" evidence="1">
    <location>
        <begin position="56"/>
        <end position="116"/>
    </location>
</feature>
<sequence>MKVRFPHGIGVVTLIPLRTVGMARRTTLSIPALALAVGLALGAGQALASEAGTTARITAARAAAIALQRVPGGTVVDVDPGGKEGRAVWEVLVRRPDNTGLELSINATTGAVLRQERESLPREALGPGPVVTVQQAIATATAAVSGGRVIAIDLDTENGRTVWDVDMAGSSG</sequence>
<evidence type="ECO:0000313" key="2">
    <source>
        <dbReference type="EMBL" id="PSB39188.1"/>
    </source>
</evidence>
<reference evidence="2 3" key="1">
    <citation type="submission" date="2018-03" db="EMBL/GenBank/DDBJ databases">
        <title>The ancient ancestry and fast evolution of plastids.</title>
        <authorList>
            <person name="Moore K.R."/>
            <person name="Magnabosco C."/>
            <person name="Momper L."/>
            <person name="Gold D.A."/>
            <person name="Bosak T."/>
            <person name="Fournier G.P."/>
        </authorList>
    </citation>
    <scope>NUCLEOTIDE SEQUENCE [LARGE SCALE GENOMIC DNA]</scope>
    <source>
        <strain evidence="2 3">CCALA 015</strain>
    </source>
</reference>
<dbReference type="Proteomes" id="UP000238218">
    <property type="component" value="Unassembled WGS sequence"/>
</dbReference>